<protein>
    <recommendedName>
        <fullName evidence="3">DUF4351 domain-containing protein</fullName>
    </recommendedName>
</protein>
<dbReference type="OrthoDB" id="1804564at2"/>
<dbReference type="Proteomes" id="UP000324233">
    <property type="component" value="Chromosome"/>
</dbReference>
<evidence type="ECO:0008006" key="3">
    <source>
        <dbReference type="Google" id="ProtNLM"/>
    </source>
</evidence>
<accession>A0A5B9VTY5</accession>
<dbReference type="PANTHER" id="PTHR34613:SF1">
    <property type="entry name" value="SLL6017 PROTEIN"/>
    <property type="match status" value="1"/>
</dbReference>
<dbReference type="RefSeq" id="WP_148590871.1">
    <property type="nucleotide sequence ID" value="NZ_CP042997.1"/>
</dbReference>
<name>A0A5B9VTY5_9BACT</name>
<evidence type="ECO:0000313" key="1">
    <source>
        <dbReference type="EMBL" id="QEH32006.1"/>
    </source>
</evidence>
<evidence type="ECO:0000313" key="2">
    <source>
        <dbReference type="Proteomes" id="UP000324233"/>
    </source>
</evidence>
<gene>
    <name evidence="1" type="ORF">OJF2_04750</name>
</gene>
<proteinExistence type="predicted"/>
<reference evidence="1 2" key="1">
    <citation type="submission" date="2019-08" db="EMBL/GenBank/DDBJ databases">
        <title>Deep-cultivation of Planctomycetes and their phenomic and genomic characterization uncovers novel biology.</title>
        <authorList>
            <person name="Wiegand S."/>
            <person name="Jogler M."/>
            <person name="Boedeker C."/>
            <person name="Pinto D."/>
            <person name="Vollmers J."/>
            <person name="Rivas-Marin E."/>
            <person name="Kohn T."/>
            <person name="Peeters S.H."/>
            <person name="Heuer A."/>
            <person name="Rast P."/>
            <person name="Oberbeckmann S."/>
            <person name="Bunk B."/>
            <person name="Jeske O."/>
            <person name="Meyerdierks A."/>
            <person name="Storesund J.E."/>
            <person name="Kallscheuer N."/>
            <person name="Luecker S."/>
            <person name="Lage O.M."/>
            <person name="Pohl T."/>
            <person name="Merkel B.J."/>
            <person name="Hornburger P."/>
            <person name="Mueller R.-W."/>
            <person name="Bruemmer F."/>
            <person name="Labrenz M."/>
            <person name="Spormann A.M."/>
            <person name="Op den Camp H."/>
            <person name="Overmann J."/>
            <person name="Amann R."/>
            <person name="Jetten M.S.M."/>
            <person name="Mascher T."/>
            <person name="Medema M.H."/>
            <person name="Devos D.P."/>
            <person name="Kaster A.-K."/>
            <person name="Ovreas L."/>
            <person name="Rohde M."/>
            <person name="Galperin M.Y."/>
            <person name="Jogler C."/>
        </authorList>
    </citation>
    <scope>NUCLEOTIDE SEQUENCE [LARGE SCALE GENOMIC DNA]</scope>
    <source>
        <strain evidence="1 2">OJF2</strain>
    </source>
</reference>
<organism evidence="1 2">
    <name type="scientific">Aquisphaera giovannonii</name>
    <dbReference type="NCBI Taxonomy" id="406548"/>
    <lineage>
        <taxon>Bacteria</taxon>
        <taxon>Pseudomonadati</taxon>
        <taxon>Planctomycetota</taxon>
        <taxon>Planctomycetia</taxon>
        <taxon>Isosphaerales</taxon>
        <taxon>Isosphaeraceae</taxon>
        <taxon>Aquisphaera</taxon>
    </lineage>
</organism>
<dbReference type="EMBL" id="CP042997">
    <property type="protein sequence ID" value="QEH32006.1"/>
    <property type="molecule type" value="Genomic_DNA"/>
</dbReference>
<dbReference type="KEGG" id="agv:OJF2_04750"/>
<dbReference type="AlphaFoldDB" id="A0A5B9VTY5"/>
<keyword evidence="2" id="KW-1185">Reference proteome</keyword>
<sequence length="295" mass="33400">MHEYDKSSKWLIQHHGAAILRLAGITGVVEWRPLQAEVVQARSLPDGLIAATLAREPAPRLFVLELATYPEPRVADQAVRDAAFVYLDRGELPEVVVVVLSPKGRFRVPREFELRSALGRTSWHVRWHVVELWTIPAESLLTAPEVGAVPWALLGRVEGPPEPFFRRCRERIDREAAPEEREGLLAVSQVLARLRYDDEGLFRLLGGEQTMLELPFLDKLREKWTREAAHDVLVRTIVNILATRFKTRAKSLEAELARIDEVKRLEALQTLAVTCESLKDFRAGLRAQSAKAEKS</sequence>
<dbReference type="PANTHER" id="PTHR34613">
    <property type="entry name" value="SLL0800 PROTEIN"/>
    <property type="match status" value="1"/>
</dbReference>